<dbReference type="Pfam" id="PF08402">
    <property type="entry name" value="TOBE_2"/>
    <property type="match status" value="1"/>
</dbReference>
<dbReference type="InterPro" id="IPR017871">
    <property type="entry name" value="ABC_transporter-like_CS"/>
</dbReference>
<dbReference type="Proteomes" id="UP001378242">
    <property type="component" value="Unassembled WGS sequence"/>
</dbReference>
<dbReference type="RefSeq" id="WP_217622058.1">
    <property type="nucleotide sequence ID" value="NZ_CP047970.1"/>
</dbReference>
<dbReference type="InterPro" id="IPR003593">
    <property type="entry name" value="AAA+_ATPase"/>
</dbReference>
<keyword evidence="1" id="KW-0813">Transport</keyword>
<dbReference type="PROSITE" id="PS00211">
    <property type="entry name" value="ABC_TRANSPORTER_1"/>
    <property type="match status" value="1"/>
</dbReference>
<organism evidence="5 6">
    <name type="scientific">Cobetia marina</name>
    <name type="common">Deleya marina</name>
    <dbReference type="NCBI Taxonomy" id="28258"/>
    <lineage>
        <taxon>Bacteria</taxon>
        <taxon>Pseudomonadati</taxon>
        <taxon>Pseudomonadota</taxon>
        <taxon>Gammaproteobacteria</taxon>
        <taxon>Oceanospirillales</taxon>
        <taxon>Halomonadaceae</taxon>
        <taxon>Cobetia</taxon>
    </lineage>
</organism>
<evidence type="ECO:0000256" key="2">
    <source>
        <dbReference type="ARBA" id="ARBA00022741"/>
    </source>
</evidence>
<gene>
    <name evidence="5" type="ORF">V6243_12070</name>
</gene>
<dbReference type="PANTHER" id="PTHR42781:SF4">
    <property type="entry name" value="SPERMIDINE_PUTRESCINE IMPORT ATP-BINDING PROTEIN POTA"/>
    <property type="match status" value="1"/>
</dbReference>
<dbReference type="GO" id="GO:0005524">
    <property type="term" value="F:ATP binding"/>
    <property type="evidence" value="ECO:0007669"/>
    <property type="project" value="UniProtKB-KW"/>
</dbReference>
<dbReference type="PANTHER" id="PTHR42781">
    <property type="entry name" value="SPERMIDINE/PUTRESCINE IMPORT ATP-BINDING PROTEIN POTA"/>
    <property type="match status" value="1"/>
</dbReference>
<evidence type="ECO:0000259" key="4">
    <source>
        <dbReference type="PROSITE" id="PS50893"/>
    </source>
</evidence>
<keyword evidence="6" id="KW-1185">Reference proteome</keyword>
<evidence type="ECO:0000313" key="5">
    <source>
        <dbReference type="EMBL" id="MEL0617563.1"/>
    </source>
</evidence>
<evidence type="ECO:0000256" key="1">
    <source>
        <dbReference type="ARBA" id="ARBA00022448"/>
    </source>
</evidence>
<reference evidence="5 6" key="1">
    <citation type="submission" date="2024-02" db="EMBL/GenBank/DDBJ databases">
        <title>Bacteria isolated from the canopy kelp, Nereocystis luetkeana.</title>
        <authorList>
            <person name="Pfister C.A."/>
            <person name="Younker I.T."/>
            <person name="Light S.H."/>
        </authorList>
    </citation>
    <scope>NUCLEOTIDE SEQUENCE [LARGE SCALE GENOMIC DNA]</scope>
    <source>
        <strain evidence="5 6">TI.5.07</strain>
    </source>
</reference>
<accession>A0ABU9GHE3</accession>
<dbReference type="SMART" id="SM00382">
    <property type="entry name" value="AAA"/>
    <property type="match status" value="1"/>
</dbReference>
<comment type="caution">
    <text evidence="5">The sequence shown here is derived from an EMBL/GenBank/DDBJ whole genome shotgun (WGS) entry which is preliminary data.</text>
</comment>
<name>A0ABU9GHE3_COBMA</name>
<dbReference type="InterPro" id="IPR050093">
    <property type="entry name" value="ABC_SmlMolc_Importer"/>
</dbReference>
<keyword evidence="2" id="KW-0547">Nucleotide-binding</keyword>
<dbReference type="InterPro" id="IPR013611">
    <property type="entry name" value="Transp-assoc_OB_typ2"/>
</dbReference>
<dbReference type="Pfam" id="PF00005">
    <property type="entry name" value="ABC_tran"/>
    <property type="match status" value="1"/>
</dbReference>
<feature type="domain" description="ABC transporter" evidence="4">
    <location>
        <begin position="5"/>
        <end position="237"/>
    </location>
</feature>
<dbReference type="EMBL" id="JBAKAP010000012">
    <property type="protein sequence ID" value="MEL0617563.1"/>
    <property type="molecule type" value="Genomic_DNA"/>
</dbReference>
<evidence type="ECO:0000256" key="3">
    <source>
        <dbReference type="ARBA" id="ARBA00022840"/>
    </source>
</evidence>
<dbReference type="PROSITE" id="PS50893">
    <property type="entry name" value="ABC_TRANSPORTER_2"/>
    <property type="match status" value="1"/>
</dbReference>
<evidence type="ECO:0000313" key="6">
    <source>
        <dbReference type="Proteomes" id="UP001378242"/>
    </source>
</evidence>
<sequence length="359" mass="39406">MQPLLQIDSLECRYDTTVVTRDINFSLNKGDIACLLGPSGCGKTTLLRAIAGFEPVAVGEIRLEGEVLSSATQLTAPEERHVGMVFQDYALFPHLSVADNVAFGVRRMPKAERNAKVAELLTLVGLGHLGERFPHELSGGQQQRVALARALAPEPRILLLDEPFSNLDVELRRQLSQEVRRILKHLGISAVLVTHDQNEAFAMADQIGVIHAGHLQQWDTPFNLYHEPATRFVANFIGQGYFIPGTLADNESVSTELGVIRGNRAYPYDAGTPVDVLLRPDDLVLAEGEAETSDLKARVLSATFAGTSTLYRLALPSGREVEAAFNSHHDYHPGEDVSLRIQADHLILFERLEDSDAGM</sequence>
<protein>
    <submittedName>
        <fullName evidence="5">ABC transporter ATP-binding protein</fullName>
    </submittedName>
</protein>
<keyword evidence="3 5" id="KW-0067">ATP-binding</keyword>
<dbReference type="InterPro" id="IPR003439">
    <property type="entry name" value="ABC_transporter-like_ATP-bd"/>
</dbReference>
<proteinExistence type="predicted"/>